<dbReference type="Pfam" id="PF08241">
    <property type="entry name" value="Methyltransf_11"/>
    <property type="match status" value="1"/>
</dbReference>
<dbReference type="Gene3D" id="3.40.50.150">
    <property type="entry name" value="Vaccinia Virus protein VP39"/>
    <property type="match status" value="1"/>
</dbReference>
<reference evidence="2 3" key="1">
    <citation type="submission" date="2016-08" db="EMBL/GenBank/DDBJ databases">
        <title>Evolution of the type three secretion system and type three effector repertoires in Xanthomonas.</title>
        <authorList>
            <person name="Merda D."/>
            <person name="Briand M."/>
            <person name="Bosis E."/>
            <person name="Rousseau C."/>
            <person name="Portier P."/>
            <person name="Jacques M.-A."/>
            <person name="Fischer-Le Saux M."/>
        </authorList>
    </citation>
    <scope>NUCLEOTIDE SEQUENCE [LARGE SCALE GENOMIC DNA]</scope>
    <source>
        <strain evidence="2 3">CFBP 7409</strain>
    </source>
</reference>
<dbReference type="CDD" id="cd02440">
    <property type="entry name" value="AdoMet_MTases"/>
    <property type="match status" value="1"/>
</dbReference>
<evidence type="ECO:0000259" key="1">
    <source>
        <dbReference type="Pfam" id="PF08241"/>
    </source>
</evidence>
<gene>
    <name evidence="2" type="ORF">XarbCFBP7409_07225</name>
</gene>
<dbReference type="PANTHER" id="PTHR42912:SF80">
    <property type="entry name" value="METHYLTRANSFERASE DOMAIN-CONTAINING PROTEIN"/>
    <property type="match status" value="1"/>
</dbReference>
<feature type="domain" description="Methyltransferase type 11" evidence="1">
    <location>
        <begin position="42"/>
        <end position="131"/>
    </location>
</feature>
<accession>A0A2S7A4B2</accession>
<dbReference type="SUPFAM" id="SSF53335">
    <property type="entry name" value="S-adenosyl-L-methionine-dependent methyltransferases"/>
    <property type="match status" value="1"/>
</dbReference>
<dbReference type="InterPro" id="IPR050508">
    <property type="entry name" value="Methyltransf_Superfamily"/>
</dbReference>
<comment type="caution">
    <text evidence="2">The sequence shown here is derived from an EMBL/GenBank/DDBJ whole genome shotgun (WGS) entry which is preliminary data.</text>
</comment>
<name>A0A2S7A4B2_9XANT</name>
<dbReference type="Proteomes" id="UP000238049">
    <property type="component" value="Unassembled WGS sequence"/>
</dbReference>
<dbReference type="InterPro" id="IPR029063">
    <property type="entry name" value="SAM-dependent_MTases_sf"/>
</dbReference>
<dbReference type="AlphaFoldDB" id="A0A2S7A4B2"/>
<dbReference type="InterPro" id="IPR013216">
    <property type="entry name" value="Methyltransf_11"/>
</dbReference>
<dbReference type="PANTHER" id="PTHR42912">
    <property type="entry name" value="METHYLTRANSFERASE"/>
    <property type="match status" value="1"/>
</dbReference>
<evidence type="ECO:0000313" key="3">
    <source>
        <dbReference type="Proteomes" id="UP000238049"/>
    </source>
</evidence>
<organism evidence="2 3">
    <name type="scientific">Xanthomonas arboricola pv. guizotiae</name>
    <dbReference type="NCBI Taxonomy" id="487867"/>
    <lineage>
        <taxon>Bacteria</taxon>
        <taxon>Pseudomonadati</taxon>
        <taxon>Pseudomonadota</taxon>
        <taxon>Gammaproteobacteria</taxon>
        <taxon>Lysobacterales</taxon>
        <taxon>Lysobacteraceae</taxon>
        <taxon>Xanthomonas</taxon>
    </lineage>
</organism>
<dbReference type="GO" id="GO:0008757">
    <property type="term" value="F:S-adenosylmethionine-dependent methyltransferase activity"/>
    <property type="evidence" value="ECO:0007669"/>
    <property type="project" value="InterPro"/>
</dbReference>
<dbReference type="RefSeq" id="WP_104563125.1">
    <property type="nucleotide sequence ID" value="NZ_MDSK01000017.1"/>
</dbReference>
<evidence type="ECO:0000313" key="2">
    <source>
        <dbReference type="EMBL" id="PPU01470.1"/>
    </source>
</evidence>
<dbReference type="EMBL" id="MDSL01000011">
    <property type="protein sequence ID" value="PPU01470.1"/>
    <property type="molecule type" value="Genomic_DNA"/>
</dbReference>
<proteinExistence type="predicted"/>
<sequence>MFKLTRSGLIYGASSHPDGRNVRLRLAMLQEMAAFPSGGFADIGGGEGSYALWLLEHCQHLCLIDVDPRALERARQRLAHAAQAAFVEAPAEATGLPGQRFDAAFLIEVLDHVDDPSAALAEAFRLLKSGGGQLYLTVPNKAFPVETHPVRLGKAFLSPRCMPLLPWFGWLHRRLATARVFSATALVRMIEQAGFVDVRIDYLMPPFERHPWLQPLSAWFARTPLRRFGVSLCAVAVKPASAFDYAS</sequence>
<protein>
    <recommendedName>
        <fullName evidence="1">Methyltransferase type 11 domain-containing protein</fullName>
    </recommendedName>
</protein>